<evidence type="ECO:0000259" key="1">
    <source>
        <dbReference type="Pfam" id="PF15865"/>
    </source>
</evidence>
<dbReference type="Proteomes" id="UP001307889">
    <property type="component" value="Chromosome 8"/>
</dbReference>
<dbReference type="PANTHER" id="PTHR12047:SF2">
    <property type="entry name" value="FANCONI ANEMIA GROUP A PROTEIN"/>
    <property type="match status" value="1"/>
</dbReference>
<dbReference type="InterPro" id="IPR003516">
    <property type="entry name" value="FANCA"/>
</dbReference>
<organism evidence="3 4">
    <name type="scientific">Nesidiocoris tenuis</name>
    <dbReference type="NCBI Taxonomy" id="355587"/>
    <lineage>
        <taxon>Eukaryota</taxon>
        <taxon>Metazoa</taxon>
        <taxon>Ecdysozoa</taxon>
        <taxon>Arthropoda</taxon>
        <taxon>Hexapoda</taxon>
        <taxon>Insecta</taxon>
        <taxon>Pterygota</taxon>
        <taxon>Neoptera</taxon>
        <taxon>Paraneoptera</taxon>
        <taxon>Hemiptera</taxon>
        <taxon>Heteroptera</taxon>
        <taxon>Panheteroptera</taxon>
        <taxon>Cimicomorpha</taxon>
        <taxon>Miridae</taxon>
        <taxon>Dicyphina</taxon>
        <taxon>Nesidiocoris</taxon>
    </lineage>
</organism>
<dbReference type="Pfam" id="PF24781">
    <property type="entry name" value="FANCA_helical"/>
    <property type="match status" value="1"/>
</dbReference>
<protein>
    <recommendedName>
        <fullName evidence="5">Fanconi anaemia group A protein N-terminal domain-containing protein</fullName>
    </recommendedName>
</protein>
<gene>
    <name evidence="3" type="ORF">NTJ_10711</name>
</gene>
<keyword evidence="4" id="KW-1185">Reference proteome</keyword>
<name>A0ABN7B565_9HEMI</name>
<evidence type="ECO:0000313" key="4">
    <source>
        <dbReference type="Proteomes" id="UP001307889"/>
    </source>
</evidence>
<dbReference type="Pfam" id="PF15865">
    <property type="entry name" value="Fanconi_A_N"/>
    <property type="match status" value="1"/>
</dbReference>
<dbReference type="EMBL" id="AP028916">
    <property type="protein sequence ID" value="BES97897.1"/>
    <property type="molecule type" value="Genomic_DNA"/>
</dbReference>
<evidence type="ECO:0008006" key="5">
    <source>
        <dbReference type="Google" id="ProtNLM"/>
    </source>
</evidence>
<reference evidence="3 4" key="1">
    <citation type="submission" date="2023-09" db="EMBL/GenBank/DDBJ databases">
        <title>Nesidiocoris tenuis whole genome shotgun sequence.</title>
        <authorList>
            <person name="Shibata T."/>
            <person name="Shimoda M."/>
            <person name="Kobayashi T."/>
            <person name="Uehara T."/>
        </authorList>
    </citation>
    <scope>NUCLEOTIDE SEQUENCE [LARGE SCALE GENOMIC DNA]</scope>
    <source>
        <strain evidence="3 4">Japan</strain>
    </source>
</reference>
<dbReference type="InterPro" id="IPR055386">
    <property type="entry name" value="FANCA_helical"/>
</dbReference>
<feature type="domain" description="Fanconi anaemia group A protein helical" evidence="2">
    <location>
        <begin position="403"/>
        <end position="473"/>
    </location>
</feature>
<evidence type="ECO:0000313" key="3">
    <source>
        <dbReference type="EMBL" id="BES97897.1"/>
    </source>
</evidence>
<sequence length="476" mass="54472">MNIEEVSLELLLRISKLRCHEFPDVLLNEKGSRMMADCMVDLKTECPRTRHFLKEWIHSDAEPPFEMVWRLNEEGIMFVTTYFYLRPSEVDRYSSAFETVYTASADPSVRSSACLVLASISVTFINTLMNYDETIQTFFKGATCKIVETALKLVDDRSMQGCYLADVLNSVFVFQECLYAFALLNLKTLLSYADEETSSYQILRTHSKKFTSRHLDVGISFFISKLLSLLRPETIVTELKSAQNLFPFKSKYFLAILSIFITERNEEAAPLVKGLIDEWLKKGLEDASGKEFLFLAVICARHCSAEKTKLFPSYIGWFGAAQPTNPNQFFTFFKFLSDLVPYEPPLYLKIHVNKVPSAPSGCQNVLSDYVALAKTRLDDMNETTDYLSIFNECYDTNEESLSADVAQLLNHFKTTNEIAKPILEASIFRRQYYEKIFLKYLLSVRASEDPLRGRLIQKMNAAGKIPPNMFSVWASL</sequence>
<dbReference type="InterPro" id="IPR031729">
    <property type="entry name" value="Fanconi_A_N"/>
</dbReference>
<dbReference type="PANTHER" id="PTHR12047">
    <property type="entry name" value="FANCONI ANEMIA GROUP A PROTEIN"/>
    <property type="match status" value="1"/>
</dbReference>
<accession>A0ABN7B565</accession>
<feature type="domain" description="Fanconi anaemia group A protein N-terminal" evidence="1">
    <location>
        <begin position="171"/>
        <end position="380"/>
    </location>
</feature>
<evidence type="ECO:0000259" key="2">
    <source>
        <dbReference type="Pfam" id="PF24781"/>
    </source>
</evidence>
<proteinExistence type="predicted"/>